<dbReference type="RefSeq" id="WP_094451952.1">
    <property type="nucleotide sequence ID" value="NZ_NMVI01000029.1"/>
</dbReference>
<accession>A0A255DZC8</accession>
<dbReference type="PANTHER" id="PTHR10996:SF178">
    <property type="entry name" value="2-HYDROXYACID DEHYDROGENASE YGL185C-RELATED"/>
    <property type="match status" value="1"/>
</dbReference>
<dbReference type="Gene3D" id="3.40.50.720">
    <property type="entry name" value="NAD(P)-binding Rossmann-like Domain"/>
    <property type="match status" value="2"/>
</dbReference>
<dbReference type="GO" id="GO:0051287">
    <property type="term" value="F:NAD binding"/>
    <property type="evidence" value="ECO:0007669"/>
    <property type="project" value="InterPro"/>
</dbReference>
<keyword evidence="1" id="KW-0560">Oxidoreductase</keyword>
<dbReference type="EMBL" id="NMVI01000029">
    <property type="protein sequence ID" value="OYN84121.1"/>
    <property type="molecule type" value="Genomic_DNA"/>
</dbReference>
<keyword evidence="2" id="KW-0520">NAD</keyword>
<gene>
    <name evidence="4" type="ORF">CGZ92_13845</name>
</gene>
<evidence type="ECO:0000259" key="3">
    <source>
        <dbReference type="Pfam" id="PF02826"/>
    </source>
</evidence>
<dbReference type="Proteomes" id="UP000216533">
    <property type="component" value="Unassembled WGS sequence"/>
</dbReference>
<feature type="domain" description="D-isomer specific 2-hydroxyacid dehydrogenase NAD-binding" evidence="3">
    <location>
        <begin position="114"/>
        <end position="280"/>
    </location>
</feature>
<dbReference type="InterPro" id="IPR036291">
    <property type="entry name" value="NAD(P)-bd_dom_sf"/>
</dbReference>
<dbReference type="GO" id="GO:0016618">
    <property type="term" value="F:hydroxypyruvate reductase [NAD(P)H] activity"/>
    <property type="evidence" value="ECO:0007669"/>
    <property type="project" value="TreeGrafter"/>
</dbReference>
<name>A0A255DZC8_9ACTN</name>
<comment type="caution">
    <text evidence="4">The sequence shown here is derived from an EMBL/GenBank/DDBJ whole genome shotgun (WGS) entry which is preliminary data.</text>
</comment>
<dbReference type="InterPro" id="IPR006140">
    <property type="entry name" value="D-isomer_DH_NAD-bd"/>
</dbReference>
<evidence type="ECO:0000256" key="1">
    <source>
        <dbReference type="ARBA" id="ARBA00023002"/>
    </source>
</evidence>
<sequence length="320" mass="33673">MRILSLIKPDTRRTVFTDQAWAQLGDVAELVDPHDTAAAVDAAAGAEVILTSWGSPRVDREVVAAAKPAVLLHAAGSVKPVVSDALWQSGARVTSAVKPLGEGVAETALGLTIVGRKNIVATGAEVAAGGWSRDGVGEVNDIRVGVLGAGWVGRHYLKLMGNFEVERAVYDPYLSESDAAAMGAIKLDLDELLATSQVVSVHAPELPATRHMLNAETLALLQPGTVLVNTSRGSLIDEEALTARLEQGDLGPVFLDVFDPEPPAADHPLRTLAHATPHLAGLAGNGRLRIGRHIVAELERFRAGEPMLCEVTAADMDRVA</sequence>
<dbReference type="Pfam" id="PF02826">
    <property type="entry name" value="2-Hacid_dh_C"/>
    <property type="match status" value="1"/>
</dbReference>
<dbReference type="GO" id="GO:0005829">
    <property type="term" value="C:cytosol"/>
    <property type="evidence" value="ECO:0007669"/>
    <property type="project" value="TreeGrafter"/>
</dbReference>
<dbReference type="GO" id="GO:0030267">
    <property type="term" value="F:glyoxylate reductase (NADPH) activity"/>
    <property type="evidence" value="ECO:0007669"/>
    <property type="project" value="TreeGrafter"/>
</dbReference>
<dbReference type="PROSITE" id="PS00671">
    <property type="entry name" value="D_2_HYDROXYACID_DH_3"/>
    <property type="match status" value="1"/>
</dbReference>
<dbReference type="InterPro" id="IPR050223">
    <property type="entry name" value="D-isomer_2-hydroxyacid_DH"/>
</dbReference>
<organism evidence="4 5">
    <name type="scientific">Parenemella sanctibonifatiensis</name>
    <dbReference type="NCBI Taxonomy" id="2016505"/>
    <lineage>
        <taxon>Bacteria</taxon>
        <taxon>Bacillati</taxon>
        <taxon>Actinomycetota</taxon>
        <taxon>Actinomycetes</taxon>
        <taxon>Propionibacteriales</taxon>
        <taxon>Propionibacteriaceae</taxon>
        <taxon>Parenemella</taxon>
    </lineage>
</organism>
<dbReference type="SUPFAM" id="SSF51735">
    <property type="entry name" value="NAD(P)-binding Rossmann-fold domains"/>
    <property type="match status" value="1"/>
</dbReference>
<reference evidence="4 5" key="1">
    <citation type="submission" date="2017-07" db="EMBL/GenBank/DDBJ databases">
        <title>Draft whole genome sequences of clinical Proprionibacteriaceae strains.</title>
        <authorList>
            <person name="Bernier A.-M."/>
            <person name="Bernard K."/>
            <person name="Domingo M.-C."/>
        </authorList>
    </citation>
    <scope>NUCLEOTIDE SEQUENCE [LARGE SCALE GENOMIC DNA]</scope>
    <source>
        <strain evidence="4 5">NML 160184</strain>
    </source>
</reference>
<dbReference type="InterPro" id="IPR029753">
    <property type="entry name" value="D-isomer_DH_CS"/>
</dbReference>
<protein>
    <submittedName>
        <fullName evidence="4">Hydroxyacid dehydrogenase</fullName>
    </submittedName>
</protein>
<dbReference type="CDD" id="cd12167">
    <property type="entry name" value="2-Hacid_dh_8"/>
    <property type="match status" value="1"/>
</dbReference>
<dbReference type="PANTHER" id="PTHR10996">
    <property type="entry name" value="2-HYDROXYACID DEHYDROGENASE-RELATED"/>
    <property type="match status" value="1"/>
</dbReference>
<dbReference type="SUPFAM" id="SSF52283">
    <property type="entry name" value="Formate/glycerate dehydrogenase catalytic domain-like"/>
    <property type="match status" value="1"/>
</dbReference>
<evidence type="ECO:0000256" key="2">
    <source>
        <dbReference type="ARBA" id="ARBA00023027"/>
    </source>
</evidence>
<evidence type="ECO:0000313" key="4">
    <source>
        <dbReference type="EMBL" id="OYN84121.1"/>
    </source>
</evidence>
<evidence type="ECO:0000313" key="5">
    <source>
        <dbReference type="Proteomes" id="UP000216533"/>
    </source>
</evidence>
<dbReference type="PROSITE" id="PS00670">
    <property type="entry name" value="D_2_HYDROXYACID_DH_2"/>
    <property type="match status" value="1"/>
</dbReference>
<proteinExistence type="predicted"/>
<dbReference type="AlphaFoldDB" id="A0A255DZC8"/>